<dbReference type="GO" id="GO:0045505">
    <property type="term" value="F:dynein intermediate chain binding"/>
    <property type="evidence" value="ECO:0007669"/>
    <property type="project" value="InterPro"/>
</dbReference>
<organism evidence="21 22">
    <name type="scientific">Caulochytrium protostelioides</name>
    <dbReference type="NCBI Taxonomy" id="1555241"/>
    <lineage>
        <taxon>Eukaryota</taxon>
        <taxon>Fungi</taxon>
        <taxon>Fungi incertae sedis</taxon>
        <taxon>Chytridiomycota</taxon>
        <taxon>Chytridiomycota incertae sedis</taxon>
        <taxon>Chytridiomycetes</taxon>
        <taxon>Caulochytriales</taxon>
        <taxon>Caulochytriaceae</taxon>
        <taxon>Caulochytrium</taxon>
    </lineage>
</organism>
<evidence type="ECO:0000256" key="10">
    <source>
        <dbReference type="ARBA" id="ARBA00022840"/>
    </source>
</evidence>
<keyword evidence="8" id="KW-0677">Repeat</keyword>
<keyword evidence="7" id="KW-0493">Microtubule</keyword>
<dbReference type="InterPro" id="IPR041589">
    <property type="entry name" value="DNAH3_AAA_lid_1"/>
</dbReference>
<keyword evidence="10" id="KW-0067">ATP-binding</keyword>
<comment type="subcellular location">
    <subcellularLocation>
        <location evidence="1">Cell projection</location>
        <location evidence="1">Cilium</location>
        <location evidence="1">Flagellum</location>
    </subcellularLocation>
    <subcellularLocation>
        <location evidence="2">Cytoplasm</location>
        <location evidence="2">Cytoskeleton</location>
        <location evidence="2">Cilium axoneme</location>
    </subcellularLocation>
</comment>
<keyword evidence="16" id="KW-0206">Cytoskeleton</keyword>
<dbReference type="Pfam" id="PF12775">
    <property type="entry name" value="AAA_7"/>
    <property type="match status" value="1"/>
</dbReference>
<evidence type="ECO:0000256" key="2">
    <source>
        <dbReference type="ARBA" id="ARBA00004430"/>
    </source>
</evidence>
<dbReference type="Pfam" id="PF18199">
    <property type="entry name" value="Dynein_C"/>
    <property type="match status" value="1"/>
</dbReference>
<dbReference type="InterPro" id="IPR035699">
    <property type="entry name" value="AAA_6"/>
</dbReference>
<dbReference type="FunFam" id="1.10.8.720:FF:000004">
    <property type="entry name" value="Dynein heavy chain 5, axonemal"/>
    <property type="match status" value="1"/>
</dbReference>
<keyword evidence="14" id="KW-0969">Cilium</keyword>
<keyword evidence="17" id="KW-0966">Cell projection</keyword>
<dbReference type="InterPro" id="IPR042222">
    <property type="entry name" value="Dynein_2_N"/>
</dbReference>
<dbReference type="FunFam" id="3.40.50.300:FF:001080">
    <property type="entry name" value="Dynein, axonemal, heavy chain 5"/>
    <property type="match status" value="1"/>
</dbReference>
<dbReference type="FunFam" id="3.20.180.20:FF:000001">
    <property type="entry name" value="Dynein axonemal heavy chain 5"/>
    <property type="match status" value="1"/>
</dbReference>
<feature type="domain" description="AAA+ ATPase" evidence="20">
    <location>
        <begin position="1865"/>
        <end position="2002"/>
    </location>
</feature>
<dbReference type="GO" id="GO:0005874">
    <property type="term" value="C:microtubule"/>
    <property type="evidence" value="ECO:0007669"/>
    <property type="project" value="UniProtKB-KW"/>
</dbReference>
<evidence type="ECO:0000313" key="22">
    <source>
        <dbReference type="Proteomes" id="UP000274922"/>
    </source>
</evidence>
<dbReference type="GO" id="GO:0031514">
    <property type="term" value="C:motile cilium"/>
    <property type="evidence" value="ECO:0007669"/>
    <property type="project" value="UniProtKB-SubCell"/>
</dbReference>
<keyword evidence="22" id="KW-1185">Reference proteome</keyword>
<dbReference type="InterPro" id="IPR042219">
    <property type="entry name" value="AAA_lid_11_sf"/>
</dbReference>
<dbReference type="FunFam" id="1.10.8.1220:FF:000001">
    <property type="entry name" value="Dynein axonemal heavy chain 5"/>
    <property type="match status" value="1"/>
</dbReference>
<dbReference type="FunFam" id="3.40.50.300:FF:000049">
    <property type="entry name" value="Dynein, axonemal, heavy chain 5"/>
    <property type="match status" value="1"/>
</dbReference>
<dbReference type="Gene3D" id="1.20.58.1120">
    <property type="match status" value="1"/>
</dbReference>
<dbReference type="Pfam" id="PF17852">
    <property type="entry name" value="Dynein_AAA_lid"/>
    <property type="match status" value="1"/>
</dbReference>
<dbReference type="FunFam" id="3.10.490.20:FF:000003">
    <property type="entry name" value="Dynein heavy chain 5, axonemal"/>
    <property type="match status" value="1"/>
</dbReference>
<feature type="coiled-coil region" evidence="19">
    <location>
        <begin position="3614"/>
        <end position="3648"/>
    </location>
</feature>
<dbReference type="GO" id="GO:0007018">
    <property type="term" value="P:microtubule-based movement"/>
    <property type="evidence" value="ECO:0007669"/>
    <property type="project" value="InterPro"/>
</dbReference>
<dbReference type="Pfam" id="PF17857">
    <property type="entry name" value="AAA_lid_1"/>
    <property type="match status" value="1"/>
</dbReference>
<dbReference type="InterPro" id="IPR024743">
    <property type="entry name" value="Dynein_HC_stalk"/>
</dbReference>
<dbReference type="FunFam" id="1.10.287.2620:FF:000002">
    <property type="entry name" value="Dynein heavy chain 2, axonemal"/>
    <property type="match status" value="1"/>
</dbReference>
<feature type="coiled-coil region" evidence="19">
    <location>
        <begin position="3322"/>
        <end position="3349"/>
    </location>
</feature>
<reference evidence="22" key="1">
    <citation type="journal article" date="2018" name="Nat. Microbiol.">
        <title>Leveraging single-cell genomics to expand the fungal tree of life.</title>
        <authorList>
            <person name="Ahrendt S.R."/>
            <person name="Quandt C.A."/>
            <person name="Ciobanu D."/>
            <person name="Clum A."/>
            <person name="Salamov A."/>
            <person name="Andreopoulos B."/>
            <person name="Cheng J.F."/>
            <person name="Woyke T."/>
            <person name="Pelin A."/>
            <person name="Henrissat B."/>
            <person name="Reynolds N.K."/>
            <person name="Benny G.L."/>
            <person name="Smith M.E."/>
            <person name="James T.Y."/>
            <person name="Grigoriev I.V."/>
        </authorList>
    </citation>
    <scope>NUCLEOTIDE SEQUENCE [LARGE SCALE GENOMIC DNA]</scope>
    <source>
        <strain evidence="22">ATCC 52028</strain>
    </source>
</reference>
<dbReference type="Gene3D" id="1.10.8.710">
    <property type="match status" value="1"/>
</dbReference>
<dbReference type="InterPro" id="IPR013594">
    <property type="entry name" value="Dynein_heavy_tail"/>
</dbReference>
<evidence type="ECO:0000256" key="18">
    <source>
        <dbReference type="ARBA" id="ARBA00033439"/>
    </source>
</evidence>
<evidence type="ECO:0000256" key="19">
    <source>
        <dbReference type="SAM" id="Coils"/>
    </source>
</evidence>
<dbReference type="GO" id="GO:0008017">
    <property type="term" value="F:microtubule binding"/>
    <property type="evidence" value="ECO:0007669"/>
    <property type="project" value="UniProtKB-ARBA"/>
</dbReference>
<dbReference type="GO" id="GO:0008569">
    <property type="term" value="F:minus-end-directed microtubule motor activity"/>
    <property type="evidence" value="ECO:0007669"/>
    <property type="project" value="InterPro"/>
</dbReference>
<accession>A0A4P9X310</accession>
<evidence type="ECO:0000256" key="13">
    <source>
        <dbReference type="ARBA" id="ARBA00023054"/>
    </source>
</evidence>
<dbReference type="Gene3D" id="3.40.50.300">
    <property type="entry name" value="P-loop containing nucleotide triphosphate hydrolases"/>
    <property type="match status" value="5"/>
</dbReference>
<dbReference type="InterPro" id="IPR013602">
    <property type="entry name" value="Dynein_heavy_linker"/>
</dbReference>
<dbReference type="InterPro" id="IPR026983">
    <property type="entry name" value="DHC"/>
</dbReference>
<dbReference type="Gene3D" id="3.20.180.20">
    <property type="entry name" value="Dynein heavy chain, N-terminal domain 2"/>
    <property type="match status" value="1"/>
</dbReference>
<dbReference type="GO" id="GO:0005524">
    <property type="term" value="F:ATP binding"/>
    <property type="evidence" value="ECO:0007669"/>
    <property type="project" value="UniProtKB-KW"/>
</dbReference>
<dbReference type="FunFam" id="3.40.50.300:FF:002141">
    <property type="entry name" value="Dynein heavy chain"/>
    <property type="match status" value="1"/>
</dbReference>
<dbReference type="Pfam" id="PF18198">
    <property type="entry name" value="AAA_lid_11"/>
    <property type="match status" value="1"/>
</dbReference>
<evidence type="ECO:0000256" key="11">
    <source>
        <dbReference type="ARBA" id="ARBA00022846"/>
    </source>
</evidence>
<dbReference type="SMART" id="SM00382">
    <property type="entry name" value="AAA"/>
    <property type="match status" value="3"/>
</dbReference>
<dbReference type="Gene3D" id="1.10.472.130">
    <property type="match status" value="1"/>
</dbReference>
<dbReference type="OrthoDB" id="447173at2759"/>
<dbReference type="FunFam" id="1.20.920.20:FF:000004">
    <property type="entry name" value="Dynein axonemal heavy chain 5"/>
    <property type="match status" value="1"/>
</dbReference>
<feature type="domain" description="AAA+ ATPase" evidence="20">
    <location>
        <begin position="2145"/>
        <end position="2272"/>
    </location>
</feature>
<evidence type="ECO:0000256" key="1">
    <source>
        <dbReference type="ARBA" id="ARBA00004230"/>
    </source>
</evidence>
<dbReference type="InterPro" id="IPR003593">
    <property type="entry name" value="AAA+_ATPase"/>
</dbReference>
<feature type="domain" description="AAA+ ATPase" evidence="20">
    <location>
        <begin position="2471"/>
        <end position="2619"/>
    </location>
</feature>
<dbReference type="Pfam" id="PF12781">
    <property type="entry name" value="AAA_9"/>
    <property type="match status" value="1"/>
</dbReference>
<dbReference type="InterPro" id="IPR042228">
    <property type="entry name" value="Dynein_linker_3"/>
</dbReference>
<evidence type="ECO:0000256" key="16">
    <source>
        <dbReference type="ARBA" id="ARBA00023212"/>
    </source>
</evidence>
<dbReference type="Gene3D" id="1.20.140.100">
    <property type="entry name" value="Dynein heavy chain, N-terminal domain 2"/>
    <property type="match status" value="1"/>
</dbReference>
<dbReference type="Gene3D" id="6.10.140.1060">
    <property type="match status" value="1"/>
</dbReference>
<dbReference type="FunFam" id="3.40.50.300:FF:000044">
    <property type="entry name" value="Dynein heavy chain 5, axonemal"/>
    <property type="match status" value="1"/>
</dbReference>
<dbReference type="Gene3D" id="3.10.490.20">
    <property type="match status" value="1"/>
</dbReference>
<evidence type="ECO:0000256" key="6">
    <source>
        <dbReference type="ARBA" id="ARBA00022490"/>
    </source>
</evidence>
<dbReference type="PANTHER" id="PTHR46532">
    <property type="entry name" value="MALE FERTILITY FACTOR KL5"/>
    <property type="match status" value="1"/>
</dbReference>
<gene>
    <name evidence="21" type="ORF">CXG81DRAFT_14580</name>
</gene>
<dbReference type="Gene3D" id="1.10.8.1220">
    <property type="match status" value="1"/>
</dbReference>
<evidence type="ECO:0000256" key="12">
    <source>
        <dbReference type="ARBA" id="ARBA00023017"/>
    </source>
</evidence>
<dbReference type="FunFam" id="1.20.920.30:FF:000004">
    <property type="entry name" value="Dynein axonemal heavy chain 5"/>
    <property type="match status" value="1"/>
</dbReference>
<evidence type="ECO:0000256" key="7">
    <source>
        <dbReference type="ARBA" id="ARBA00022701"/>
    </source>
</evidence>
<dbReference type="Pfam" id="PF12774">
    <property type="entry name" value="AAA_6"/>
    <property type="match status" value="1"/>
</dbReference>
<keyword evidence="6" id="KW-0963">Cytoplasm</keyword>
<dbReference type="InterPro" id="IPR004273">
    <property type="entry name" value="Dynein_heavy_D6_P-loop"/>
</dbReference>
<dbReference type="Gene3D" id="1.10.287.2620">
    <property type="match status" value="1"/>
</dbReference>
<dbReference type="InterPro" id="IPR041658">
    <property type="entry name" value="AAA_lid_11"/>
</dbReference>
<dbReference type="InterPro" id="IPR043160">
    <property type="entry name" value="Dynein_C_barrel"/>
</dbReference>
<dbReference type="Gene3D" id="1.10.8.720">
    <property type="entry name" value="Region D6 of dynein motor"/>
    <property type="match status" value="1"/>
</dbReference>
<dbReference type="GO" id="GO:0005858">
    <property type="term" value="C:axonemal dynein complex"/>
    <property type="evidence" value="ECO:0007669"/>
    <property type="project" value="UniProtKB-ARBA"/>
</dbReference>
<dbReference type="FunFam" id="1.20.1270.280:FF:000002">
    <property type="entry name" value="Dynein heavy chain 5, axonemal"/>
    <property type="match status" value="1"/>
</dbReference>
<dbReference type="FunFam" id="1.20.140.100:FF:000003">
    <property type="entry name" value="Dynein, axonemal, heavy chain 5"/>
    <property type="match status" value="1"/>
</dbReference>
<protein>
    <recommendedName>
        <fullName evidence="5">Dynein heavy chain, cytoplasmic</fullName>
    </recommendedName>
    <alternativeName>
        <fullName evidence="18">Dynein heavy chain, cytosolic</fullName>
    </alternativeName>
</protein>
<evidence type="ECO:0000256" key="5">
    <source>
        <dbReference type="ARBA" id="ARBA00022197"/>
    </source>
</evidence>
<dbReference type="InterPro" id="IPR043157">
    <property type="entry name" value="Dynein_AAA1S"/>
</dbReference>
<keyword evidence="11" id="KW-0282">Flagellum</keyword>
<dbReference type="PANTHER" id="PTHR46532:SF4">
    <property type="entry name" value="AAA+ ATPASE DOMAIN-CONTAINING PROTEIN"/>
    <property type="match status" value="1"/>
</dbReference>
<dbReference type="FunFam" id="3.40.50.300:FF:000320">
    <property type="entry name" value="Dynein, axonemal, heavy chain 5"/>
    <property type="match status" value="1"/>
</dbReference>
<dbReference type="InterPro" id="IPR027417">
    <property type="entry name" value="P-loop_NTPase"/>
</dbReference>
<dbReference type="Pfam" id="PF12777">
    <property type="entry name" value="MT"/>
    <property type="match status" value="1"/>
</dbReference>
<dbReference type="GO" id="GO:0051959">
    <property type="term" value="F:dynein light intermediate chain binding"/>
    <property type="evidence" value="ECO:0007669"/>
    <property type="project" value="InterPro"/>
</dbReference>
<name>A0A4P9X310_9FUNG</name>
<dbReference type="Pfam" id="PF12780">
    <property type="entry name" value="AAA_8"/>
    <property type="match status" value="1"/>
</dbReference>
<dbReference type="EMBL" id="ML014288">
    <property type="protein sequence ID" value="RKO99399.1"/>
    <property type="molecule type" value="Genomic_DNA"/>
</dbReference>
<dbReference type="InterPro" id="IPR024317">
    <property type="entry name" value="Dynein_heavy_chain_D4_dom"/>
</dbReference>
<keyword evidence="13 19" id="KW-0175">Coiled coil</keyword>
<dbReference type="Pfam" id="PF25007">
    <property type="entry name" value="DYH2-5-8_CC"/>
    <property type="match status" value="1"/>
</dbReference>
<evidence type="ECO:0000256" key="17">
    <source>
        <dbReference type="ARBA" id="ARBA00023273"/>
    </source>
</evidence>
<dbReference type="Pfam" id="PF08393">
    <property type="entry name" value="DHC_N2"/>
    <property type="match status" value="1"/>
</dbReference>
<dbReference type="FunFam" id="3.40.50.300:FF:001221">
    <property type="entry name" value="Axonemal dynein heavy chain 8"/>
    <property type="match status" value="1"/>
</dbReference>
<evidence type="ECO:0000256" key="15">
    <source>
        <dbReference type="ARBA" id="ARBA00023175"/>
    </source>
</evidence>
<dbReference type="Pfam" id="PF08385">
    <property type="entry name" value="DHC_N1"/>
    <property type="match status" value="1"/>
</dbReference>
<evidence type="ECO:0000313" key="21">
    <source>
        <dbReference type="EMBL" id="RKO99399.1"/>
    </source>
</evidence>
<dbReference type="SUPFAM" id="SSF52540">
    <property type="entry name" value="P-loop containing nucleoside triphosphate hydrolases"/>
    <property type="match status" value="4"/>
</dbReference>
<keyword evidence="12" id="KW-0243">Dynein</keyword>
<dbReference type="Pfam" id="PF03028">
    <property type="entry name" value="Dynein_heavy"/>
    <property type="match status" value="1"/>
</dbReference>
<dbReference type="InterPro" id="IPR035706">
    <property type="entry name" value="AAA_9"/>
</dbReference>
<dbReference type="InterPro" id="IPR041228">
    <property type="entry name" value="Dynein_C"/>
</dbReference>
<keyword evidence="9" id="KW-0547">Nucleotide-binding</keyword>
<comment type="similarity">
    <text evidence="3">Belongs to the dynein heavy chain family.</text>
</comment>
<evidence type="ECO:0000256" key="14">
    <source>
        <dbReference type="ARBA" id="ARBA00023069"/>
    </source>
</evidence>
<evidence type="ECO:0000256" key="4">
    <source>
        <dbReference type="ARBA" id="ARBA00011655"/>
    </source>
</evidence>
<dbReference type="Gene3D" id="1.20.920.30">
    <property type="match status" value="1"/>
</dbReference>
<dbReference type="Gene3D" id="1.20.1270.280">
    <property type="match status" value="1"/>
</dbReference>
<proteinExistence type="inferred from homology"/>
<evidence type="ECO:0000256" key="8">
    <source>
        <dbReference type="ARBA" id="ARBA00022737"/>
    </source>
</evidence>
<evidence type="ECO:0000256" key="9">
    <source>
        <dbReference type="ARBA" id="ARBA00022741"/>
    </source>
</evidence>
<dbReference type="FunFam" id="1.10.8.710:FF:000003">
    <property type="entry name" value="Dynein axonemal heavy chain 5"/>
    <property type="match status" value="1"/>
</dbReference>
<comment type="subunit">
    <text evidence="4">Consists of at least two heavy chains and a number of intermediate and light chains.</text>
</comment>
<dbReference type="InterPro" id="IPR041466">
    <property type="entry name" value="Dynein_AAA5_ext"/>
</dbReference>
<keyword evidence="15" id="KW-0505">Motor protein</keyword>
<evidence type="ECO:0000256" key="3">
    <source>
        <dbReference type="ARBA" id="ARBA00008887"/>
    </source>
</evidence>
<dbReference type="FunFam" id="1.20.58.1120:FF:000004">
    <property type="entry name" value="Dynein axonemal heavy chain 5"/>
    <property type="match status" value="1"/>
</dbReference>
<sequence length="4508" mass="512099">MQGSSANLLGGGNAALKSSANAALIEKRRATLDARHRYLLEKFSVYCNEKPATLENSLLVGNKLDLVNDFLAENGARRLLFSWQVPKEPTAAGPHAGGLQTNGANGATLVVTSTMPREPIGGPGCFFLRATTKALTPQTIMQDISYGPITQDLLSSFTAVVKNVVIPALKTQDQWGLLTRTKDAPVQGFLETLDKFVGDLDIARVNLADSIRLRPVDLEPTRHVDVTNPVSLTGELLSTLENAVIEWCKQMEQVLAESEQMRKEADDIGPNAELAHWKARMVKFNSITDQLISPDCRRVIALLTAAKSRNLLKSWKELVDRVTDAANESKDNVKYLYTLERFYEPLYRTDPLDMIPAIPALINAIKMIYGISRYYNTSERMTSLFVKVTNQMITSCKDYICLDGSNLWQQDRERLSTKLTNCLRLNDAYQVCFHDVKRQLQETPGAKQFDFSEMYIFGKLDAFCKRITKLMDMFTIIERFDQLGQLEIEGVESITKRFTMVIGSLQRKPYDMLDHRKMEYDFDYAAFKKQVVDLEVQLQQLMNQLFENMTNTERSLTLLQRFRQIKDLPLDLDSKVQAVFVHYTRKDLEAVRKLYIKHKDKPPIPRNMPPVSGAIAWARQLYRLIEGPMRFFRTTTVLEQPEARKHIRNYNRLARTLVEFECLWWNAWYKVVDQAETGLQATLLVVDMDENLFVNFDPQITHLIKETKYMLRLGLEVPESVRGVVLKESYYQNVSRQLRTLLARKKQILSQTSDRLRRALAPHIDELNRTLQPGLTALTWTSMNLEDYITRNQSQLSHLAELIGKCLDIQSCRIETGLARMMELSLVQLPADGEQWTIEHFIERTDTYCRHMVSVLSERSNLIEGATRDMIALLQEGLPRRVFTPELRLAYETLYFYYHGLNIDALVQCTKGTLDMLRSRLGTYGSTAYGRTVAQKPFFRSELVLVIPQIVLLPKLEDIQAALSHVTSTVMDVSKNLQLNWHIFLDLPEEVAIARHPEDLAIVANNKDVTKVAQLLNAMVNSMKKEIEQHRDPYSKFDFLWRGDKTDVMNKFLEGKPSITDFEHEIHRFEMVEAEIAEIPVQTQIGLLLVSSEPLNLAFSNETKEWKQLYGTNLNSKVKQDMEELMEYMSNKTQRLSRKIADIDDLRMTVQTLSEIRETEVDIDMKVAPIEEAYLLLARHHVQVTREETEMVDSLRYSWKKLKNLVIETQNHLQKIQPVFKANLVAAVAQFTLDVKEFTQSYTENGPMVPNIPPKTAGERLAVYQRSFDELNRKWETYSAGEDLFCLPVTPFPALVRVKKELKLLQSLYSLYNDVLEAKQRYSDTLWTELDVEIINTEMTDFGNKIRKMPKAVKDWDAFIELKKIVDDLTATVPLLEMMSHKAVVARHWEAIERITKKPIAQDPDSFYVRQLLEANLTAYIEDIEDICTGAVKEADIEIKLKQVVNEWEDKVFTLAPFKTRGNLILKPSATSEIIGQMEDSLMTLASLLSNRFNVPFKPTIQTWVHNLSTASEVIESWLAVQNLWIYLEAVFVGGDIAKQMPKEAKRFSNIDKSWCKIMALAGERLNVIGCCVADETISSLLPHLTEQLELCQKSLSGYLESKRAIFPRFYFVSDPALLEILGQASDAHTIQAHLKSVFENIATVQFHDKEYEKIMSMESSEGERVLLSKPMMAQGNVEIWLGTLLKSMQTTINDVIREAASRVNDMPLAKFMDEYPAQVGLLCLQIQWTQMCEEALQASRTDKKRLPACNQRITDILNTLIDMTTKDLSKMDRVKYETLITIQVHHRDVFDKLLKSHVKAPDDFEWLKQARFYWHETKDCCIASITNYDFQYQCEYLGCTDRLVITPLTDRVYITLAQALGMSLGGSPAGPAGTGKTESVKDLGKNLGRWVVVFNCSDQMDYRGLGRIYKGLAQSGCWGCFDEFNRIELPVLSVAAQQIGCVFSARKERKPNFVFTDGDTVDLNPEVAMFITMNPGYAGRVELPENLKVHFRYVAMMVPDRQIIIRVKLAGCGFIQNQALAKKFFVLYGLCEQQLSKQVHYDFGLRNILSVLRSCGAVKRSSPDDSEALILMRVLRDMNLSKLVDEDELLFLSLVNDLFPSLTAKKASYPSIEQAVDVQLAEANLISHPPWTLKVIQLYETSKVRHGIMVLGPTGTGKTKCINALLKAMSACGDPHKELRMNPKAITDYQMFGRLDVATNDWTDGIFSSLWRKTLKKKGETVWIVLDGPVDAVWIENLNSVLDDNKCLTLANGDRIPMSSQCKLTFEVHSLRNASPATVSRCGMIYIGTSALTWDICLQSWFKSRSAHEMSVLNPLFQQTFGAMERACTIDLHPKMWIAKTSYVINLTTLLTGLIPKTDANKPVDATHLQRLYIFALIWACGALLELDERLKLQQTLVSIAPSLDYPPLEDPTDTFYEYFVDESGHWQHWKRQVPEWIYPQNADPDFSGIIIPTVDNVRMEFLIDTLMKQNKSVLLIGEPGTAKTVTVRKYLAKLNPDTHLSKNLSFSSATTPMIFQRTIESYLDKRMGSTYGPPAGKKMILFLDDVNMPEINEWGDQVTGEIVRQLMEWQGFYSLDRPGDWTSIVDLHFLAAMVHPGGGRNDIPSRLKRQFTVINSTIPSDVSVDKIFGTMLNGHFSVARGFSEDAIRMASRLPALTRRLWQATKNKMLPTPAKFHYIFNLRDLSHIVEGMLRVKSEVIKDTGSLLNLWEHESSRVLPDRFISSEDVEWFQKAVTSLIARELDADAAQHVAQPSYFVDFMRDMPELDDPDVEFDIETIRIYEKVTLDALRNRLTEFMKQYNEAIRGAKMDLVLFEDAMRHIARISRILRTPRGSALLVGVGGSGKQSLTRLAAFIAKSQVFQIAISKNYNTANLMEDLKNMYKIAGAQDKSVTFIFTDNEIKEESFLGFINNILTSGEITNLFPKDEVIGITGDLRVALKKARPLVVDTVENLWQFFIDRVKANLHVVLCFSPVGEKFRNRALKFPGLISGCTMDWFSRWPNEALRAVADKFVAEMDIAGTPQVRQEVVQHMAFVHDSVTAACENYFAQFRRRTHVTPKSYLSFLSSYKFLYATKRQEVGHNAERMNTGLAKLVEASQSVVVLQQELVVKEKDLVVASKEADAVLADVTVSTAAAEKVKDSVLKVKTKSEGIARAIQADKEFAESQLEAAKPALEEATAALNSIQPAHISTVRKLAKPPHLVMRIMDGVLLLQKRHLDVPSQDPERPCFKPSWSESLKLMSASDFLPSLVNFGKDEINGETVELLEPLIEMPDFNLEGAKKVSADVAGLTSWVRAMAFYYGINKKVVPLKANLLVQGHKLEIAMNDLAKAQAILDEKQAELDVFNEKYRAAIGTKQALQADADGCKRKMAAATALIGGLKGEKDRWTIQSKEFAEQIGRLVGDIILATAFLSYSGPFNQSFRNQLLINWRKELERRRIPHTRDLDTTSLLVDTTTIGQWNIEGLPTDELSIQNGILVTKGSRYPLLIDPQNQAKSWLRAREERNNLQITNLAHKHFRQHVEDCLSQGRPLLIEDVEETLDPTLDNILEKNLIKAGRSFKIVFGDKEVDWADGFYLYITTKLPNPNYNPEVYAKCSIIDFTVTSRGLEEQLLGRVIMREKQELETERAKLLEEVNSNKRKMKQLEDDLLLRLTTTQGSLVDDESLIDVLHVTKATADEVNEKLVVAAETQKKISTAREEYRPVATRGSIIYFLIAEMSMVNEMYQTSLKQFLGLFDESMEKSATSPIPSKRIQNIIDYATFRCFTYITRGLYETHKILFVLLLALKIDLQAGKITHDEFRCFIKGGAALDINAVQKKPFGWIADLTWLNLVALSKMPGFNDILNNVTKNEKAWRAWYEKDAPENETPPGYDNLDTFKKALLVRSWCLDRTIMMAKHYIASTMAPRFAESQILDLEALLNESNNRTPMICLLSQGSDPSSDIEALSKKFKTDIKAISMGQGQEVHARKLLSAFMTNGGWALLQNCHLGLPFMDELLALIMESEVIHEKFRLWITTDISPKFPITMLQMAIKFTNEPPQGLKAGLKRTYTWYTQDMLDMSPRAQYKPLLYGLAFLHSVVQERRKFGPLGWNIPYEFNQSDLAASVQFVQNHVDELAPKAPISWVTARYMFCEVHYGGRVTDDYDRRLLNTYGKAWFGDHMFADGFVFHRGYTAPALKSVEEYRQSIENLPLIDTPDIFGLHPNADISSQTKVSQGMLDTIMSIQPKDSSGGSGETREDSVRRMANDLLSKLPDDFDRNVTKEKLAKQGPLKPLTIFLGQEVDRMQVVIGNVRSTLSDLKLAIDGTIILNAQLQEALDALYDARVPSAWIKTSWQSATLGQWYTELLLRAAQLHAWLHDGRPLVYWLSGFFNPQGFLTAIRQEITRAHAGWALDSVRLQTEVVKNMKEDITAPPTEGVYIHGLFIEGAGWDRKNIRLTESQPKVIYQGMPVIHVSATNAVDEGDSRMYRCPVYRRPRRTDLNYIFDVDLKTSTNPDYWILRGVALLCSTS</sequence>
<dbReference type="Gene3D" id="1.20.920.20">
    <property type="match status" value="1"/>
</dbReference>
<dbReference type="InterPro" id="IPR056759">
    <property type="entry name" value="DYH2-5-8_CC"/>
</dbReference>
<dbReference type="STRING" id="1555241.A0A4P9X310"/>
<dbReference type="Proteomes" id="UP000274922">
    <property type="component" value="Unassembled WGS sequence"/>
</dbReference>
<evidence type="ECO:0000259" key="20">
    <source>
        <dbReference type="SMART" id="SM00382"/>
    </source>
</evidence>